<gene>
    <name evidence="4" type="ORF">Nepgr_027086</name>
</gene>
<evidence type="ECO:0000313" key="5">
    <source>
        <dbReference type="Proteomes" id="UP001279734"/>
    </source>
</evidence>
<organism evidence="4 5">
    <name type="scientific">Nepenthes gracilis</name>
    <name type="common">Slender pitcher plant</name>
    <dbReference type="NCBI Taxonomy" id="150966"/>
    <lineage>
        <taxon>Eukaryota</taxon>
        <taxon>Viridiplantae</taxon>
        <taxon>Streptophyta</taxon>
        <taxon>Embryophyta</taxon>
        <taxon>Tracheophyta</taxon>
        <taxon>Spermatophyta</taxon>
        <taxon>Magnoliopsida</taxon>
        <taxon>eudicotyledons</taxon>
        <taxon>Gunneridae</taxon>
        <taxon>Pentapetalae</taxon>
        <taxon>Caryophyllales</taxon>
        <taxon>Nepenthaceae</taxon>
        <taxon>Nepenthes</taxon>
    </lineage>
</organism>
<dbReference type="Pfam" id="PF15071">
    <property type="entry name" value="TMEM220"/>
    <property type="match status" value="1"/>
</dbReference>
<feature type="signal peptide" evidence="3">
    <location>
        <begin position="1"/>
        <end position="23"/>
    </location>
</feature>
<feature type="transmembrane region" description="Helical" evidence="2">
    <location>
        <begin position="32"/>
        <end position="49"/>
    </location>
</feature>
<dbReference type="Proteomes" id="UP001279734">
    <property type="component" value="Unassembled WGS sequence"/>
</dbReference>
<comment type="caution">
    <text evidence="4">The sequence shown here is derived from an EMBL/GenBank/DDBJ whole genome shotgun (WGS) entry which is preliminary data.</text>
</comment>
<dbReference type="PANTHER" id="PTHR34262:SF1">
    <property type="entry name" value="TRANSMEMBRANE PROTEIN 220"/>
    <property type="match status" value="1"/>
</dbReference>
<name>A0AAD3Y160_NEPGR</name>
<evidence type="ECO:0000256" key="2">
    <source>
        <dbReference type="SAM" id="Phobius"/>
    </source>
</evidence>
<sequence length="191" mass="21815">MAKNAKLYKICCILMAFLFAVSASVQLNDTDWYFWIPLYASASFVNLMSCWTDSSEMVKRIGHGALLLALFLFTKVVVDEDLNRRDAFWSVDLRERAVREKFGSGLVFVSMILQLTASSIHEDSTRKKMKTNTEETNYDDELAASPPSNNLMDMKKIKLATYLEYGMAILLGISYGISFSFLLYQNKDMKF</sequence>
<accession>A0AAD3Y160</accession>
<feature type="transmembrane region" description="Helical" evidence="2">
    <location>
        <begin position="162"/>
        <end position="184"/>
    </location>
</feature>
<reference evidence="4" key="1">
    <citation type="submission" date="2023-05" db="EMBL/GenBank/DDBJ databases">
        <title>Nepenthes gracilis genome sequencing.</title>
        <authorList>
            <person name="Fukushima K."/>
        </authorList>
    </citation>
    <scope>NUCLEOTIDE SEQUENCE</scope>
    <source>
        <strain evidence="4">SING2019-196</strain>
    </source>
</reference>
<keyword evidence="2" id="KW-1133">Transmembrane helix</keyword>
<dbReference type="AlphaFoldDB" id="A0AAD3Y160"/>
<keyword evidence="2" id="KW-0472">Membrane</keyword>
<evidence type="ECO:0000256" key="1">
    <source>
        <dbReference type="SAM" id="MobiDB-lite"/>
    </source>
</evidence>
<feature type="region of interest" description="Disordered" evidence="1">
    <location>
        <begin position="124"/>
        <end position="143"/>
    </location>
</feature>
<feature type="chain" id="PRO_5041993127" description="Transmembrane protein 220" evidence="3">
    <location>
        <begin position="24"/>
        <end position="191"/>
    </location>
</feature>
<keyword evidence="5" id="KW-1185">Reference proteome</keyword>
<evidence type="ECO:0008006" key="6">
    <source>
        <dbReference type="Google" id="ProtNLM"/>
    </source>
</evidence>
<protein>
    <recommendedName>
        <fullName evidence="6">Transmembrane protein 220</fullName>
    </recommendedName>
</protein>
<evidence type="ECO:0000313" key="4">
    <source>
        <dbReference type="EMBL" id="GMH25243.1"/>
    </source>
</evidence>
<proteinExistence type="predicted"/>
<dbReference type="InterPro" id="IPR029377">
    <property type="entry name" value="TMEM220"/>
</dbReference>
<dbReference type="PANTHER" id="PTHR34262">
    <property type="entry name" value="TRANSMEMBRANE PROTEIN 220"/>
    <property type="match status" value="1"/>
</dbReference>
<evidence type="ECO:0000256" key="3">
    <source>
        <dbReference type="SAM" id="SignalP"/>
    </source>
</evidence>
<dbReference type="EMBL" id="BSYO01000029">
    <property type="protein sequence ID" value="GMH25243.1"/>
    <property type="molecule type" value="Genomic_DNA"/>
</dbReference>
<keyword evidence="3" id="KW-0732">Signal</keyword>
<keyword evidence="2" id="KW-0812">Transmembrane</keyword>